<evidence type="ECO:0000256" key="8">
    <source>
        <dbReference type="SAM" id="MobiDB-lite"/>
    </source>
</evidence>
<dbReference type="InterPro" id="IPR035906">
    <property type="entry name" value="MetI-like_sf"/>
</dbReference>
<dbReference type="PANTHER" id="PTHR30193">
    <property type="entry name" value="ABC TRANSPORTER PERMEASE PROTEIN"/>
    <property type="match status" value="1"/>
</dbReference>
<feature type="compositionally biased region" description="Low complexity" evidence="8">
    <location>
        <begin position="378"/>
        <end position="414"/>
    </location>
</feature>
<comment type="subcellular location">
    <subcellularLocation>
        <location evidence="1 7">Cell membrane</location>
        <topology evidence="1 7">Multi-pass membrane protein</topology>
    </subcellularLocation>
</comment>
<dbReference type="GO" id="GO:0005886">
    <property type="term" value="C:plasma membrane"/>
    <property type="evidence" value="ECO:0007669"/>
    <property type="project" value="UniProtKB-SubCell"/>
</dbReference>
<evidence type="ECO:0000256" key="6">
    <source>
        <dbReference type="ARBA" id="ARBA00023136"/>
    </source>
</evidence>
<feature type="transmembrane region" description="Helical" evidence="7">
    <location>
        <begin position="485"/>
        <end position="507"/>
    </location>
</feature>
<dbReference type="InterPro" id="IPR006059">
    <property type="entry name" value="SBP"/>
</dbReference>
<keyword evidence="4 7" id="KW-0812">Transmembrane</keyword>
<keyword evidence="5 7" id="KW-1133">Transmembrane helix</keyword>
<dbReference type="SUPFAM" id="SSF161098">
    <property type="entry name" value="MetI-like"/>
    <property type="match status" value="1"/>
</dbReference>
<reference evidence="10 11" key="2">
    <citation type="submission" date="2020-03" db="EMBL/GenBank/DDBJ databases">
        <authorList>
            <person name="Ichikawa N."/>
            <person name="Kimura A."/>
            <person name="Kitahashi Y."/>
            <person name="Uohara A."/>
        </authorList>
    </citation>
    <scope>NUCLEOTIDE SEQUENCE [LARGE SCALE GENOMIC DNA]</scope>
    <source>
        <strain evidence="10 11">NBRC 105367</strain>
    </source>
</reference>
<dbReference type="Gene3D" id="3.40.190.10">
    <property type="entry name" value="Periplasmic binding protein-like II"/>
    <property type="match status" value="2"/>
</dbReference>
<evidence type="ECO:0000256" key="2">
    <source>
        <dbReference type="ARBA" id="ARBA00022448"/>
    </source>
</evidence>
<evidence type="ECO:0000256" key="7">
    <source>
        <dbReference type="RuleBase" id="RU363032"/>
    </source>
</evidence>
<dbReference type="SUPFAM" id="SSF53850">
    <property type="entry name" value="Periplasmic binding protein-like II"/>
    <property type="match status" value="1"/>
</dbReference>
<feature type="compositionally biased region" description="Low complexity" evidence="8">
    <location>
        <begin position="345"/>
        <end position="368"/>
    </location>
</feature>
<sequence>MWQGRVGVLALVVVAVLAGIPMCAAGGGGGGNQLEVYSWWTGPGEEEGLAAMAQEFESKNAGITFVNAAVSGGAGSNAKAILASRLLANDPPDSYQRHAGLELEDDVRSGKVQDLSALYDREGWRDVLPKGLLDNLTIDGRIYAVPVNIHRANLLWYRPAALDELGLAGPPKTWAEFLDQAERIKQAGRTPLAIGPQWTQKHLFETVLLGELGPDRYERLFAGALGWTAPEVTAALATYQRVLSHSDLRSASGDWQPQLDRVMQGTAVYAVMGDWVSGYLEGAKKQRWQQGYAAVASPGSDGVYSFLSDAFTLPTGARNPELALKWLVECGSTEGQNLFNPGRARSPPGSTWTPGSTPGTSGGRWRSGATRAPGSPARSPTASWPTTRTTPRSTRPSASSTRTATWATWPPRSTEPTRRPDERPAPAARPEHRPAGHRRPARPRSHRDDAGAPAPARASRRGGRLAAPAAGAGAPCPRMRRVPGWLAGLGLMSPSLILVGVFVYGFIGWNVRVSFTSWQGLTPVYDFVGLDNYTALWNDARWRTDARNVLVFTAVFVAGALALGFVMALLLEKGARGEAFYRGVFLFPMAISFIATAIVWRWLLDNGTGGDTAGLNQLFSDLGLGFLRSDWHKSDSSWAIAAVALPAGWALSGYVMALFLAGMRAIPGTFRESARIDGASEWQVLWYVMRPALRPVTFSAVLILIHISLKTFDLIYALDQGNLKIDTPSLYMWFTTFDGGFYDRGATIATVLLVGVALIIGPYIRHWLRTERR</sequence>
<feature type="compositionally biased region" description="Low complexity" evidence="8">
    <location>
        <begin position="464"/>
        <end position="473"/>
    </location>
</feature>
<dbReference type="PROSITE" id="PS50928">
    <property type="entry name" value="ABC_TM1"/>
    <property type="match status" value="1"/>
</dbReference>
<dbReference type="Pfam" id="PF01547">
    <property type="entry name" value="SBP_bac_1"/>
    <property type="match status" value="1"/>
</dbReference>
<feature type="transmembrane region" description="Helical" evidence="7">
    <location>
        <begin position="638"/>
        <end position="661"/>
    </location>
</feature>
<keyword evidence="3" id="KW-1003">Cell membrane</keyword>
<protein>
    <recommendedName>
        <fullName evidence="9">ABC transmembrane type-1 domain-containing protein</fullName>
    </recommendedName>
</protein>
<feature type="domain" description="ABC transmembrane type-1" evidence="9">
    <location>
        <begin position="546"/>
        <end position="765"/>
    </location>
</feature>
<dbReference type="EMBL" id="AP022871">
    <property type="protein sequence ID" value="BCB88327.1"/>
    <property type="molecule type" value="Genomic_DNA"/>
</dbReference>
<dbReference type="KEGG" id="psuu:Psuf_056400"/>
<dbReference type="GO" id="GO:0055085">
    <property type="term" value="P:transmembrane transport"/>
    <property type="evidence" value="ECO:0007669"/>
    <property type="project" value="InterPro"/>
</dbReference>
<evidence type="ECO:0000256" key="4">
    <source>
        <dbReference type="ARBA" id="ARBA00022692"/>
    </source>
</evidence>
<evidence type="ECO:0000256" key="1">
    <source>
        <dbReference type="ARBA" id="ARBA00004651"/>
    </source>
</evidence>
<feature type="transmembrane region" description="Helical" evidence="7">
    <location>
        <begin position="583"/>
        <end position="603"/>
    </location>
</feature>
<feature type="region of interest" description="Disordered" evidence="8">
    <location>
        <begin position="337"/>
        <end position="473"/>
    </location>
</feature>
<dbReference type="AlphaFoldDB" id="A0A6F8YQA7"/>
<proteinExistence type="inferred from homology"/>
<feature type="transmembrane region" description="Helical" evidence="7">
    <location>
        <begin position="745"/>
        <end position="764"/>
    </location>
</feature>
<organism evidence="10 11">
    <name type="scientific">Phytohabitans suffuscus</name>
    <dbReference type="NCBI Taxonomy" id="624315"/>
    <lineage>
        <taxon>Bacteria</taxon>
        <taxon>Bacillati</taxon>
        <taxon>Actinomycetota</taxon>
        <taxon>Actinomycetes</taxon>
        <taxon>Micromonosporales</taxon>
        <taxon>Micromonosporaceae</taxon>
    </lineage>
</organism>
<gene>
    <name evidence="10" type="ORF">Psuf_056400</name>
</gene>
<dbReference type="InterPro" id="IPR000515">
    <property type="entry name" value="MetI-like"/>
</dbReference>
<evidence type="ECO:0000259" key="9">
    <source>
        <dbReference type="PROSITE" id="PS50928"/>
    </source>
</evidence>
<keyword evidence="6 7" id="KW-0472">Membrane</keyword>
<accession>A0A6F8YQA7</accession>
<feature type="compositionally biased region" description="Basic residues" evidence="8">
    <location>
        <begin position="435"/>
        <end position="445"/>
    </location>
</feature>
<feature type="transmembrane region" description="Helical" evidence="7">
    <location>
        <begin position="549"/>
        <end position="571"/>
    </location>
</feature>
<reference evidence="10 11" key="1">
    <citation type="submission" date="2020-03" db="EMBL/GenBank/DDBJ databases">
        <title>Whole genome shotgun sequence of Phytohabitans suffuscus NBRC 105367.</title>
        <authorList>
            <person name="Komaki H."/>
            <person name="Tamura T."/>
        </authorList>
    </citation>
    <scope>NUCLEOTIDE SEQUENCE [LARGE SCALE GENOMIC DNA]</scope>
    <source>
        <strain evidence="10 11">NBRC 105367</strain>
    </source>
</reference>
<dbReference type="RefSeq" id="WP_173159696.1">
    <property type="nucleotide sequence ID" value="NZ_AP022871.1"/>
</dbReference>
<keyword evidence="11" id="KW-1185">Reference proteome</keyword>
<dbReference type="PANTHER" id="PTHR30193:SF42">
    <property type="entry name" value="ABC TRANSPORTER PERMEASE PROTEIN"/>
    <property type="match status" value="1"/>
</dbReference>
<dbReference type="Gene3D" id="1.10.3720.10">
    <property type="entry name" value="MetI-like"/>
    <property type="match status" value="1"/>
</dbReference>
<feature type="compositionally biased region" description="Basic and acidic residues" evidence="8">
    <location>
        <begin position="415"/>
        <end position="434"/>
    </location>
</feature>
<keyword evidence="2 7" id="KW-0813">Transport</keyword>
<evidence type="ECO:0000256" key="3">
    <source>
        <dbReference type="ARBA" id="ARBA00022475"/>
    </source>
</evidence>
<dbReference type="Pfam" id="PF00528">
    <property type="entry name" value="BPD_transp_1"/>
    <property type="match status" value="1"/>
</dbReference>
<dbReference type="Proteomes" id="UP000503011">
    <property type="component" value="Chromosome"/>
</dbReference>
<name>A0A6F8YQA7_9ACTN</name>
<evidence type="ECO:0000256" key="5">
    <source>
        <dbReference type="ARBA" id="ARBA00022989"/>
    </source>
</evidence>
<comment type="similarity">
    <text evidence="7">Belongs to the binding-protein-dependent transport system permease family.</text>
</comment>
<evidence type="ECO:0000313" key="10">
    <source>
        <dbReference type="EMBL" id="BCB88327.1"/>
    </source>
</evidence>
<dbReference type="InterPro" id="IPR051393">
    <property type="entry name" value="ABC_transporter_permease"/>
</dbReference>
<dbReference type="CDD" id="cd06261">
    <property type="entry name" value="TM_PBP2"/>
    <property type="match status" value="1"/>
</dbReference>
<evidence type="ECO:0000313" key="11">
    <source>
        <dbReference type="Proteomes" id="UP000503011"/>
    </source>
</evidence>